<dbReference type="PROSITE" id="PS50112">
    <property type="entry name" value="PAS"/>
    <property type="match status" value="1"/>
</dbReference>
<keyword evidence="4" id="KW-0808">Transferase</keyword>
<sequence length="638" mass="66787">MALLAACAAAAAAVLALLLPGSPDGQDAERRAAALTETSRILAAAVDTELEHRAQILAALAASPVLDRPDADLRALYGHALAAAGVLEAPVMLADLSLAQLINTRLPFGTILPALEDAAPALRALESGGTAVMRSTIGPEQRIRLAVAVPVKRAQRRIAVLITELQPEVIAAVLDNVLPPGMAAAVVEPDGTLVATATQMAFPAEAAGAPGAGPAEGRAFARAAWPLRMAPDWRLVAVRPPAAVKSGAVPPSRLAIGGLAALAAALMAIWALRQPPGDAAALRALADLRVLHDTVPVGLALLDSDFRFVSVNARLAALAGLPPADHIGRPPSEVFPAALREPLEDAHREVFRTGKPVLDVPMTAEAPGAVRNLRQFRASFHPIEDASGRIEGVGVVLQDVTARLRAEAGRDLLVRELNHRVKNTLTAVLAIIDITLRRVGGEPEQMKAALRARLQAMARGHDLLTAHDWEPTDLAEVAQAALDPWLNETPPRLLLEGAEGVLLRPSQAQAIVLALHELATNATKYGAFSAEEGQVRLRWRTDAEGWTHLHWAESGGPPVTAPPADRRGFGSRLLQRALAPDLGAGTEVAMEFAPEGLQARVRFRGAGAGPADAAVPLLEAQAASSEPVSRQPAPDLLA</sequence>
<dbReference type="EC" id="2.7.13.3" evidence="2"/>
<evidence type="ECO:0000256" key="4">
    <source>
        <dbReference type="ARBA" id="ARBA00022679"/>
    </source>
</evidence>
<dbReference type="EMBL" id="SNVJ01000012">
    <property type="protein sequence ID" value="MXP64568.1"/>
    <property type="molecule type" value="Genomic_DNA"/>
</dbReference>
<accession>A0A845BCX8</accession>
<dbReference type="SUPFAM" id="SSF55785">
    <property type="entry name" value="PYP-like sensor domain (PAS domain)"/>
    <property type="match status" value="1"/>
</dbReference>
<keyword evidence="7" id="KW-0067">ATP-binding</keyword>
<dbReference type="GO" id="GO:0005524">
    <property type="term" value="F:ATP binding"/>
    <property type="evidence" value="ECO:0007669"/>
    <property type="project" value="UniProtKB-KW"/>
</dbReference>
<evidence type="ECO:0000313" key="10">
    <source>
        <dbReference type="EMBL" id="MXP64568.1"/>
    </source>
</evidence>
<dbReference type="Pfam" id="PF08448">
    <property type="entry name" value="PAS_4"/>
    <property type="match status" value="1"/>
</dbReference>
<keyword evidence="6" id="KW-0418">Kinase</keyword>
<reference evidence="10 11" key="1">
    <citation type="submission" date="2019-03" db="EMBL/GenBank/DDBJ databases">
        <title>Roseomonas sp. a novel Roseomonas species isolated from Sea whip Gorgonian.</title>
        <authorList>
            <person name="Li F."/>
            <person name="Pan X."/>
            <person name="Huang S."/>
            <person name="Li Z."/>
            <person name="Meng B."/>
        </authorList>
    </citation>
    <scope>NUCLEOTIDE SEQUENCE [LARGE SCALE GENOMIC DNA]</scope>
    <source>
        <strain evidence="10 11">M0104</strain>
    </source>
</reference>
<dbReference type="Proteomes" id="UP000460715">
    <property type="component" value="Unassembled WGS sequence"/>
</dbReference>
<dbReference type="AlphaFoldDB" id="A0A845BCX8"/>
<dbReference type="CDD" id="cd00130">
    <property type="entry name" value="PAS"/>
    <property type="match status" value="1"/>
</dbReference>
<keyword evidence="8" id="KW-0732">Signal</keyword>
<dbReference type="RefSeq" id="WP_160937839.1">
    <property type="nucleotide sequence ID" value="NZ_SNVJ01000012.1"/>
</dbReference>
<dbReference type="InterPro" id="IPR013656">
    <property type="entry name" value="PAS_4"/>
</dbReference>
<protein>
    <recommendedName>
        <fullName evidence="2">histidine kinase</fullName>
        <ecNumber evidence="2">2.7.13.3</ecNumber>
    </recommendedName>
</protein>
<dbReference type="Pfam" id="PF07536">
    <property type="entry name" value="HWE_HK"/>
    <property type="match status" value="1"/>
</dbReference>
<dbReference type="OrthoDB" id="341208at2"/>
<dbReference type="Gene3D" id="3.30.565.10">
    <property type="entry name" value="Histidine kinase-like ATPase, C-terminal domain"/>
    <property type="match status" value="1"/>
</dbReference>
<comment type="catalytic activity">
    <reaction evidence="1">
        <text>ATP + protein L-histidine = ADP + protein N-phospho-L-histidine.</text>
        <dbReference type="EC" id="2.7.13.3"/>
    </reaction>
</comment>
<dbReference type="GO" id="GO:0004673">
    <property type="term" value="F:protein histidine kinase activity"/>
    <property type="evidence" value="ECO:0007669"/>
    <property type="project" value="UniProtKB-EC"/>
</dbReference>
<evidence type="ECO:0000256" key="2">
    <source>
        <dbReference type="ARBA" id="ARBA00012438"/>
    </source>
</evidence>
<dbReference type="InterPro" id="IPR000014">
    <property type="entry name" value="PAS"/>
</dbReference>
<feature type="domain" description="PAS" evidence="9">
    <location>
        <begin position="284"/>
        <end position="354"/>
    </location>
</feature>
<evidence type="ECO:0000256" key="5">
    <source>
        <dbReference type="ARBA" id="ARBA00022741"/>
    </source>
</evidence>
<dbReference type="SMART" id="SM00091">
    <property type="entry name" value="PAS"/>
    <property type="match status" value="1"/>
</dbReference>
<feature type="chain" id="PRO_5032314925" description="histidine kinase" evidence="8">
    <location>
        <begin position="26"/>
        <end position="638"/>
    </location>
</feature>
<keyword evidence="5" id="KW-0547">Nucleotide-binding</keyword>
<evidence type="ECO:0000256" key="7">
    <source>
        <dbReference type="ARBA" id="ARBA00022840"/>
    </source>
</evidence>
<gene>
    <name evidence="10" type="ORF">E0493_14545</name>
</gene>
<dbReference type="InterPro" id="IPR035965">
    <property type="entry name" value="PAS-like_dom_sf"/>
</dbReference>
<evidence type="ECO:0000256" key="8">
    <source>
        <dbReference type="SAM" id="SignalP"/>
    </source>
</evidence>
<organism evidence="10 11">
    <name type="scientific">Teichococcus coralli</name>
    <dbReference type="NCBI Taxonomy" id="2545983"/>
    <lineage>
        <taxon>Bacteria</taxon>
        <taxon>Pseudomonadati</taxon>
        <taxon>Pseudomonadota</taxon>
        <taxon>Alphaproteobacteria</taxon>
        <taxon>Acetobacterales</taxon>
        <taxon>Roseomonadaceae</taxon>
        <taxon>Roseomonas</taxon>
    </lineage>
</organism>
<dbReference type="PANTHER" id="PTHR41523">
    <property type="entry name" value="TWO-COMPONENT SYSTEM SENSOR PROTEIN"/>
    <property type="match status" value="1"/>
</dbReference>
<evidence type="ECO:0000313" key="11">
    <source>
        <dbReference type="Proteomes" id="UP000460715"/>
    </source>
</evidence>
<dbReference type="SMART" id="SM00911">
    <property type="entry name" value="HWE_HK"/>
    <property type="match status" value="1"/>
</dbReference>
<dbReference type="Gene3D" id="3.30.450.20">
    <property type="entry name" value="PAS domain"/>
    <property type="match status" value="1"/>
</dbReference>
<name>A0A845BCX8_9PROT</name>
<dbReference type="InterPro" id="IPR011102">
    <property type="entry name" value="Sig_transdc_His_kinase_HWE"/>
</dbReference>
<evidence type="ECO:0000256" key="3">
    <source>
        <dbReference type="ARBA" id="ARBA00022553"/>
    </source>
</evidence>
<feature type="signal peptide" evidence="8">
    <location>
        <begin position="1"/>
        <end position="25"/>
    </location>
</feature>
<evidence type="ECO:0000256" key="6">
    <source>
        <dbReference type="ARBA" id="ARBA00022777"/>
    </source>
</evidence>
<comment type="caution">
    <text evidence="10">The sequence shown here is derived from an EMBL/GenBank/DDBJ whole genome shotgun (WGS) entry which is preliminary data.</text>
</comment>
<keyword evidence="11" id="KW-1185">Reference proteome</keyword>
<proteinExistence type="predicted"/>
<evidence type="ECO:0000256" key="1">
    <source>
        <dbReference type="ARBA" id="ARBA00000085"/>
    </source>
</evidence>
<dbReference type="PANTHER" id="PTHR41523:SF8">
    <property type="entry name" value="ETHYLENE RESPONSE SENSOR PROTEIN"/>
    <property type="match status" value="1"/>
</dbReference>
<evidence type="ECO:0000259" key="9">
    <source>
        <dbReference type="PROSITE" id="PS50112"/>
    </source>
</evidence>
<dbReference type="NCBIfam" id="TIGR00229">
    <property type="entry name" value="sensory_box"/>
    <property type="match status" value="1"/>
</dbReference>
<keyword evidence="3" id="KW-0597">Phosphoprotein</keyword>
<dbReference type="InterPro" id="IPR036890">
    <property type="entry name" value="HATPase_C_sf"/>
</dbReference>